<proteinExistence type="predicted"/>
<dbReference type="Gene3D" id="3.40.395.10">
    <property type="entry name" value="Adenoviral Proteinase, Chain A"/>
    <property type="match status" value="1"/>
</dbReference>
<reference evidence="3" key="1">
    <citation type="journal article" date="2020" name="Nature">
        <title>Giant virus diversity and host interactions through global metagenomics.</title>
        <authorList>
            <person name="Schulz F."/>
            <person name="Roux S."/>
            <person name="Paez-Espino D."/>
            <person name="Jungbluth S."/>
            <person name="Walsh D.A."/>
            <person name="Denef V.J."/>
            <person name="McMahon K.D."/>
            <person name="Konstantinidis K.T."/>
            <person name="Eloe-Fadrosh E.A."/>
            <person name="Kyrpides N.C."/>
            <person name="Woyke T."/>
        </authorList>
    </citation>
    <scope>NUCLEOTIDE SEQUENCE</scope>
    <source>
        <strain evidence="2">GVMAG-M-3300023179-152</strain>
        <strain evidence="3">GVMAG-S-3300012000-53</strain>
    </source>
</reference>
<evidence type="ECO:0000313" key="3">
    <source>
        <dbReference type="EMBL" id="QHU16501.1"/>
    </source>
</evidence>
<dbReference type="SUPFAM" id="SSF54001">
    <property type="entry name" value="Cysteine proteinases"/>
    <property type="match status" value="1"/>
</dbReference>
<dbReference type="InterPro" id="IPR038765">
    <property type="entry name" value="Papain-like_cys_pep_sf"/>
</dbReference>
<feature type="region of interest" description="Disordered" evidence="1">
    <location>
        <begin position="1"/>
        <end position="50"/>
    </location>
</feature>
<feature type="compositionally biased region" description="Basic residues" evidence="1">
    <location>
        <begin position="1"/>
        <end position="30"/>
    </location>
</feature>
<evidence type="ECO:0000313" key="2">
    <source>
        <dbReference type="EMBL" id="QHT25559.1"/>
    </source>
</evidence>
<dbReference type="EMBL" id="MN739772">
    <property type="protein sequence ID" value="QHT25559.1"/>
    <property type="molecule type" value="Genomic_DNA"/>
</dbReference>
<dbReference type="EMBL" id="MN740886">
    <property type="protein sequence ID" value="QHU16501.1"/>
    <property type="molecule type" value="Genomic_DNA"/>
</dbReference>
<name>A0A6C0KH25_9ZZZZ</name>
<accession>A0A6C0KH25</accession>
<protein>
    <recommendedName>
        <fullName evidence="4">Ubiquitin-like protease family profile domain-containing protein</fullName>
    </recommendedName>
</protein>
<organism evidence="3">
    <name type="scientific">viral metagenome</name>
    <dbReference type="NCBI Taxonomy" id="1070528"/>
    <lineage>
        <taxon>unclassified sequences</taxon>
        <taxon>metagenomes</taxon>
        <taxon>organismal metagenomes</taxon>
    </lineage>
</organism>
<evidence type="ECO:0008006" key="4">
    <source>
        <dbReference type="Google" id="ProtNLM"/>
    </source>
</evidence>
<dbReference type="AlphaFoldDB" id="A0A6C0KH25"/>
<evidence type="ECO:0000256" key="1">
    <source>
        <dbReference type="SAM" id="MobiDB-lite"/>
    </source>
</evidence>
<sequence>MPNPNRKRNRQTKKQFRKKTHRKRPRISKRRGGEPPFKPMNCSPAMKGKISNQNSCLPEDVLLKIRKEYNKDHPDKKITATNFRELWEIIKNRLHEDLHCKTEDCWLKIIDDENVRKMYDDMLFAPDKPPEWTHNPDEWLSNYDISDVLKQYERTYPDFKYFDPSPIDFDSKPNGENGSCVADELCKFNLKDYYHPENSSKNKTKFGMVFNLDKHDEPGSHWVSLFTDLKDKQKPFIMYFDSAGDEIQPEIKQLADRIIKQSDDLGIKLTSNYEPFEHQRGNSECGMYCLYYIISLLTGKAGKLKNTGGDPENSDGDYIELPDYAAKVEYFKGGQRIPDQFVFKKRDEYFNNQK</sequence>